<dbReference type="PANTHER" id="PTHR46333:SF2">
    <property type="entry name" value="CYTOKINESIS PROTEIN 3"/>
    <property type="match status" value="1"/>
</dbReference>
<reference evidence="3 4" key="1">
    <citation type="submission" date="2020-08" db="EMBL/GenBank/DDBJ databases">
        <title>Genome public.</title>
        <authorList>
            <person name="Liu C."/>
            <person name="Sun Q."/>
        </authorList>
    </citation>
    <scope>NUCLEOTIDE SEQUENCE [LARGE SCALE GENOMIC DNA]</scope>
    <source>
        <strain evidence="3 4">New-38</strain>
    </source>
</reference>
<feature type="signal peptide" evidence="1">
    <location>
        <begin position="1"/>
        <end position="25"/>
    </location>
</feature>
<dbReference type="InterPro" id="IPR052557">
    <property type="entry name" value="CAP/Cytokinesis_protein"/>
</dbReference>
<keyword evidence="4" id="KW-1185">Reference proteome</keyword>
<feature type="chain" id="PRO_5046855256" description="Transglutaminase-like domain-containing protein" evidence="1">
    <location>
        <begin position="26"/>
        <end position="379"/>
    </location>
</feature>
<proteinExistence type="predicted"/>
<evidence type="ECO:0000259" key="2">
    <source>
        <dbReference type="SMART" id="SM00460"/>
    </source>
</evidence>
<dbReference type="Gene3D" id="3.10.620.30">
    <property type="match status" value="1"/>
</dbReference>
<comment type="caution">
    <text evidence="3">The sequence shown here is derived from an EMBL/GenBank/DDBJ whole genome shotgun (WGS) entry which is preliminary data.</text>
</comment>
<evidence type="ECO:0000256" key="1">
    <source>
        <dbReference type="SAM" id="SignalP"/>
    </source>
</evidence>
<protein>
    <recommendedName>
        <fullName evidence="2">Transglutaminase-like domain-containing protein</fullName>
    </recommendedName>
</protein>
<dbReference type="InterPro" id="IPR002931">
    <property type="entry name" value="Transglutaminase-like"/>
</dbReference>
<gene>
    <name evidence="3" type="ORF">H8S34_14120</name>
</gene>
<dbReference type="SMART" id="SM00460">
    <property type="entry name" value="TGc"/>
    <property type="match status" value="1"/>
</dbReference>
<evidence type="ECO:0000313" key="4">
    <source>
        <dbReference type="Proteomes" id="UP000660021"/>
    </source>
</evidence>
<dbReference type="PROSITE" id="PS51257">
    <property type="entry name" value="PROKAR_LIPOPROTEIN"/>
    <property type="match status" value="1"/>
</dbReference>
<dbReference type="Proteomes" id="UP000660021">
    <property type="component" value="Unassembled WGS sequence"/>
</dbReference>
<dbReference type="RefSeq" id="WP_186964335.1">
    <property type="nucleotide sequence ID" value="NZ_JACOPR010000012.1"/>
</dbReference>
<feature type="domain" description="Transglutaminase-like" evidence="2">
    <location>
        <begin position="282"/>
        <end position="338"/>
    </location>
</feature>
<accession>A0ABR7HWV5</accession>
<keyword evidence="1" id="KW-0732">Signal</keyword>
<dbReference type="SUPFAM" id="SSF54001">
    <property type="entry name" value="Cysteine proteinases"/>
    <property type="match status" value="1"/>
</dbReference>
<name>A0ABR7HWV5_9FIRM</name>
<evidence type="ECO:0000313" key="3">
    <source>
        <dbReference type="EMBL" id="MBC5731955.1"/>
    </source>
</evidence>
<dbReference type="EMBL" id="JACOPR010000012">
    <property type="protein sequence ID" value="MBC5731955.1"/>
    <property type="molecule type" value="Genomic_DNA"/>
</dbReference>
<dbReference type="InterPro" id="IPR038765">
    <property type="entry name" value="Papain-like_cys_pep_sf"/>
</dbReference>
<sequence length="379" mass="42069">MSKRRIAVVCALFLLLSLCSCSEQAAEVHSTSVPTATLVPEEVPVPKPSAPMDGVYPATSLEDAAEILKQAYEGMVPQLTFAFSDAELSLQDRSIFLQNASSQVLSQYPELKYAYQLDCTGGPEDTVCQIRYMPYKLGYPDGMPEGGMEIRCLADLVEVADAHLGENEIPITILDPDLLVDDMQRALQQAGYGYVLYMLNSDATAICAFPGNSDTLEPSVAQARELKNLTQSIAEQIFTDDMGDEAKLRAIYRYIVEHTSYDSRYYQDPNALPYESRTAYGPLKYGTAICGGFSWAFNMLCREAGIPCWNVTGVGAGEEHMWNCARMDGEYRYFDTTWDAGITDEAQWRYFACTEAEITQNHQWGPGQEELIHALTDAT</sequence>
<organism evidence="3 4">
    <name type="scientific">Pseudoflavonifractor hominis</name>
    <dbReference type="NCBI Taxonomy" id="2763059"/>
    <lineage>
        <taxon>Bacteria</taxon>
        <taxon>Bacillati</taxon>
        <taxon>Bacillota</taxon>
        <taxon>Clostridia</taxon>
        <taxon>Eubacteriales</taxon>
        <taxon>Oscillospiraceae</taxon>
        <taxon>Pseudoflavonifractor</taxon>
    </lineage>
</organism>
<dbReference type="PANTHER" id="PTHR46333">
    <property type="entry name" value="CYTOKINESIS PROTEIN 3"/>
    <property type="match status" value="1"/>
</dbReference>
<dbReference type="Pfam" id="PF01841">
    <property type="entry name" value="Transglut_core"/>
    <property type="match status" value="1"/>
</dbReference>